<organism evidence="3 4">
    <name type="scientific">Roseovarius mucosus</name>
    <dbReference type="NCBI Taxonomy" id="215743"/>
    <lineage>
        <taxon>Bacteria</taxon>
        <taxon>Pseudomonadati</taxon>
        <taxon>Pseudomonadota</taxon>
        <taxon>Alphaproteobacteria</taxon>
        <taxon>Rhodobacterales</taxon>
        <taxon>Roseobacteraceae</taxon>
        <taxon>Roseovarius</taxon>
    </lineage>
</organism>
<dbReference type="InterPro" id="IPR051534">
    <property type="entry name" value="CBASS_pafABC_assoc_protein"/>
</dbReference>
<keyword evidence="4" id="KW-1185">Reference proteome</keyword>
<dbReference type="OrthoDB" id="9807255at2"/>
<dbReference type="Pfam" id="PF13280">
    <property type="entry name" value="WYL"/>
    <property type="match status" value="1"/>
</dbReference>
<protein>
    <submittedName>
        <fullName evidence="3">WYL domain protein</fullName>
    </submittedName>
</protein>
<dbReference type="PANTHER" id="PTHR34580:SF3">
    <property type="entry name" value="PROTEIN PAFB"/>
    <property type="match status" value="1"/>
</dbReference>
<gene>
    <name evidence="3" type="ORF">ROSMUCSMR3_03920</name>
</gene>
<evidence type="ECO:0000259" key="1">
    <source>
        <dbReference type="Pfam" id="PF08279"/>
    </source>
</evidence>
<dbReference type="EMBL" id="CP020474">
    <property type="protein sequence ID" value="ARE85366.1"/>
    <property type="molecule type" value="Genomic_DNA"/>
</dbReference>
<dbReference type="InterPro" id="IPR026881">
    <property type="entry name" value="WYL_dom"/>
</dbReference>
<dbReference type="KEGG" id="rmm:ROSMUCSMR3_03920"/>
<evidence type="ECO:0000313" key="4">
    <source>
        <dbReference type="Proteomes" id="UP000192273"/>
    </source>
</evidence>
<sequence length="234" mass="26504">MLERGRRLADIVEIVRDGRLHLARDIADALEVSVRTVYRDIGALVAAGVPIDGERGVGYMLREPVFLPPMSLSLAELEALSLGMAIVQEAADAELQVAAAGVMAKIGEHASNRRQAPKSWGFGVYAFEKAREGFRHMPLIRRAIREGLKLRIDYRSLDDQMTSRVIRPLQTEYWGRVWTCSAWCELRDGFRAFRIDRMQVCEVTGRGFKPEVGKTIEDYLTHVANQMDRDRDRS</sequence>
<dbReference type="Proteomes" id="UP000192273">
    <property type="component" value="Chromosome"/>
</dbReference>
<name>A0A1V0RUK0_9RHOB</name>
<dbReference type="SUPFAM" id="SSF46785">
    <property type="entry name" value="Winged helix' DNA-binding domain"/>
    <property type="match status" value="1"/>
</dbReference>
<dbReference type="InterPro" id="IPR036390">
    <property type="entry name" value="WH_DNA-bd_sf"/>
</dbReference>
<feature type="domain" description="WYL" evidence="2">
    <location>
        <begin position="137"/>
        <end position="202"/>
    </location>
</feature>
<reference evidence="3 4" key="1">
    <citation type="submission" date="2017-03" db="EMBL/GenBank/DDBJ databases">
        <title>Genome Sequence of Roseovarius mucosus strain SMR3 Isolated from a culture of the Diatom Skeletonema marinoi.</title>
        <authorList>
            <person name="Topel M."/>
            <person name="Pinder M."/>
            <person name="Johansson O.N."/>
            <person name="Kourtchenko O."/>
            <person name="Godhe A."/>
            <person name="Clarke A.K."/>
        </authorList>
    </citation>
    <scope>NUCLEOTIDE SEQUENCE [LARGE SCALE GENOMIC DNA]</scope>
    <source>
        <strain evidence="3 4">SMR3</strain>
    </source>
</reference>
<dbReference type="AlphaFoldDB" id="A0A1V0RUK0"/>
<proteinExistence type="predicted"/>
<dbReference type="InterPro" id="IPR036388">
    <property type="entry name" value="WH-like_DNA-bd_sf"/>
</dbReference>
<evidence type="ECO:0000259" key="2">
    <source>
        <dbReference type="Pfam" id="PF13280"/>
    </source>
</evidence>
<dbReference type="Pfam" id="PF08279">
    <property type="entry name" value="HTH_11"/>
    <property type="match status" value="1"/>
</dbReference>
<dbReference type="InterPro" id="IPR013196">
    <property type="entry name" value="HTH_11"/>
</dbReference>
<accession>A0A1V0RUK0</accession>
<feature type="domain" description="Helix-turn-helix type 11" evidence="1">
    <location>
        <begin position="7"/>
        <end position="59"/>
    </location>
</feature>
<dbReference type="Gene3D" id="1.10.10.10">
    <property type="entry name" value="Winged helix-like DNA-binding domain superfamily/Winged helix DNA-binding domain"/>
    <property type="match status" value="1"/>
</dbReference>
<dbReference type="PANTHER" id="PTHR34580">
    <property type="match status" value="1"/>
</dbReference>
<evidence type="ECO:0000313" key="3">
    <source>
        <dbReference type="EMBL" id="ARE85366.1"/>
    </source>
</evidence>
<dbReference type="PROSITE" id="PS52050">
    <property type="entry name" value="WYL"/>
    <property type="match status" value="1"/>
</dbReference>